<feature type="transmembrane region" description="Helical" evidence="10">
    <location>
        <begin position="171"/>
        <end position="195"/>
    </location>
</feature>
<keyword evidence="6 10" id="KW-0472">Membrane</keyword>
<gene>
    <name evidence="12" type="primary">gcr078</name>
</gene>
<keyword evidence="5" id="KW-0297">G-protein coupled receptor</keyword>
<evidence type="ECO:0000256" key="6">
    <source>
        <dbReference type="ARBA" id="ARBA00023136"/>
    </source>
</evidence>
<dbReference type="Pfam" id="PF00001">
    <property type="entry name" value="7tm_1"/>
    <property type="match status" value="1"/>
</dbReference>
<dbReference type="InterPro" id="IPR000276">
    <property type="entry name" value="GPCR_Rhodpsn"/>
</dbReference>
<evidence type="ECO:0000256" key="1">
    <source>
        <dbReference type="ARBA" id="ARBA00004651"/>
    </source>
</evidence>
<evidence type="ECO:0000256" key="10">
    <source>
        <dbReference type="SAM" id="Phobius"/>
    </source>
</evidence>
<dbReference type="PRINTS" id="PR00237">
    <property type="entry name" value="GPCRRHODOPSN"/>
</dbReference>
<sequence length="315" mass="36245">MSDVPEYFQNGTKVIFGFLVVLMSIGIVGNILNFIVFYKDKAIRSFTKVLFIYQTVYDFLTTIFPTVIMMYFIYWFVDMRINNLLLCQITNVIFYFLLYGSIFCTSIISVERFLMVKFPTNSFLRSLKLWHGLVVVVSLSVFNIGFFANYYESIVIVNFCAALQITVLGSNWAVLIIYGLVPSVINLGSALYLLLSISKRHQVSNKDGTANSQVDRQKWAIKMIIVTALYSLFTFTPCIIILFLYNTGAIVANYIVQLIAFCFYTLLLSNSYLKFLFYVVTAPHFRLMLVKLFFPRIYSRRETQLTSINASQVNA</sequence>
<name>A0A193KUP9_SCHMD</name>
<evidence type="ECO:0000256" key="8">
    <source>
        <dbReference type="ARBA" id="ARBA00023180"/>
    </source>
</evidence>
<dbReference type="SUPFAM" id="SSF81321">
    <property type="entry name" value="Family A G protein-coupled receptor-like"/>
    <property type="match status" value="1"/>
</dbReference>
<feature type="transmembrane region" description="Helical" evidence="10">
    <location>
        <begin position="50"/>
        <end position="77"/>
    </location>
</feature>
<dbReference type="CDD" id="cd00637">
    <property type="entry name" value="7tm_classA_rhodopsin-like"/>
    <property type="match status" value="1"/>
</dbReference>
<feature type="transmembrane region" description="Helical" evidence="10">
    <location>
        <begin position="223"/>
        <end position="245"/>
    </location>
</feature>
<evidence type="ECO:0000313" key="12">
    <source>
        <dbReference type="EMBL" id="ANO39045.1"/>
    </source>
</evidence>
<evidence type="ECO:0000256" key="7">
    <source>
        <dbReference type="ARBA" id="ARBA00023170"/>
    </source>
</evidence>
<dbReference type="EMBL" id="KX018884">
    <property type="protein sequence ID" value="ANO39045.1"/>
    <property type="molecule type" value="mRNA"/>
</dbReference>
<feature type="domain" description="G-protein coupled receptors family 1 profile" evidence="11">
    <location>
        <begin position="29"/>
        <end position="278"/>
    </location>
</feature>
<evidence type="ECO:0000256" key="9">
    <source>
        <dbReference type="ARBA" id="ARBA00023224"/>
    </source>
</evidence>
<protein>
    <submittedName>
        <fullName evidence="12">GCR078</fullName>
    </submittedName>
</protein>
<evidence type="ECO:0000259" key="11">
    <source>
        <dbReference type="PROSITE" id="PS50262"/>
    </source>
</evidence>
<keyword evidence="3 10" id="KW-0812">Transmembrane</keyword>
<dbReference type="PANTHER" id="PTHR24246">
    <property type="entry name" value="OLFACTORY RECEPTOR AND ADENOSINE RECEPTOR"/>
    <property type="match status" value="1"/>
</dbReference>
<evidence type="ECO:0000256" key="5">
    <source>
        <dbReference type="ARBA" id="ARBA00023040"/>
    </source>
</evidence>
<keyword evidence="9" id="KW-0807">Transducer</keyword>
<feature type="transmembrane region" description="Helical" evidence="10">
    <location>
        <begin position="15"/>
        <end position="38"/>
    </location>
</feature>
<keyword evidence="7" id="KW-0675">Receptor</keyword>
<keyword evidence="2" id="KW-1003">Cell membrane</keyword>
<dbReference type="Gene3D" id="1.20.1070.10">
    <property type="entry name" value="Rhodopsin 7-helix transmembrane proteins"/>
    <property type="match status" value="1"/>
</dbReference>
<accession>A0A193KUP9</accession>
<reference evidence="12" key="1">
    <citation type="journal article" date="2016" name="PLoS Biol.">
        <title>GPCRs Direct Germline Development and Somatic Gonad Function in Planarians.</title>
        <authorList>
            <person name="Saberi A."/>
            <person name="Jamal A."/>
            <person name="Beets I."/>
            <person name="Schoofs L."/>
            <person name="Newmark P.A."/>
        </authorList>
    </citation>
    <scope>NUCLEOTIDE SEQUENCE</scope>
</reference>
<evidence type="ECO:0000256" key="2">
    <source>
        <dbReference type="ARBA" id="ARBA00022475"/>
    </source>
</evidence>
<dbReference type="PANTHER" id="PTHR24246:SF27">
    <property type="entry name" value="ADENOSINE RECEPTOR, ISOFORM A"/>
    <property type="match status" value="1"/>
</dbReference>
<organism evidence="12">
    <name type="scientific">Schmidtea mediterranea</name>
    <name type="common">Freshwater planarian flatworm</name>
    <dbReference type="NCBI Taxonomy" id="79327"/>
    <lineage>
        <taxon>Eukaryota</taxon>
        <taxon>Metazoa</taxon>
        <taxon>Spiralia</taxon>
        <taxon>Lophotrochozoa</taxon>
        <taxon>Platyhelminthes</taxon>
        <taxon>Rhabditophora</taxon>
        <taxon>Seriata</taxon>
        <taxon>Tricladida</taxon>
        <taxon>Continenticola</taxon>
        <taxon>Geoplanoidea</taxon>
        <taxon>Dugesiidae</taxon>
        <taxon>Schmidtea</taxon>
    </lineage>
</organism>
<dbReference type="AlphaFoldDB" id="A0A193KUP9"/>
<keyword evidence="8" id="KW-0325">Glycoprotein</keyword>
<dbReference type="GO" id="GO:0005886">
    <property type="term" value="C:plasma membrane"/>
    <property type="evidence" value="ECO:0007669"/>
    <property type="project" value="UniProtKB-SubCell"/>
</dbReference>
<feature type="transmembrane region" description="Helical" evidence="10">
    <location>
        <begin position="251"/>
        <end position="268"/>
    </location>
</feature>
<proteinExistence type="evidence at transcript level"/>
<comment type="subcellular location">
    <subcellularLocation>
        <location evidence="1">Cell membrane</location>
        <topology evidence="1">Multi-pass membrane protein</topology>
    </subcellularLocation>
</comment>
<evidence type="ECO:0000256" key="3">
    <source>
        <dbReference type="ARBA" id="ARBA00022692"/>
    </source>
</evidence>
<dbReference type="GO" id="GO:0004930">
    <property type="term" value="F:G protein-coupled receptor activity"/>
    <property type="evidence" value="ECO:0007669"/>
    <property type="project" value="UniProtKB-KW"/>
</dbReference>
<keyword evidence="4 10" id="KW-1133">Transmembrane helix</keyword>
<feature type="transmembrane region" description="Helical" evidence="10">
    <location>
        <begin position="129"/>
        <end position="151"/>
    </location>
</feature>
<feature type="transmembrane region" description="Helical" evidence="10">
    <location>
        <begin position="89"/>
        <end position="108"/>
    </location>
</feature>
<dbReference type="InterPro" id="IPR017452">
    <property type="entry name" value="GPCR_Rhodpsn_7TM"/>
</dbReference>
<dbReference type="PROSITE" id="PS50262">
    <property type="entry name" value="G_PROTEIN_RECEP_F1_2"/>
    <property type="match status" value="1"/>
</dbReference>
<evidence type="ECO:0000256" key="4">
    <source>
        <dbReference type="ARBA" id="ARBA00022989"/>
    </source>
</evidence>